<dbReference type="EMBL" id="CP042433">
    <property type="protein sequence ID" value="QEC56616.1"/>
    <property type="molecule type" value="Genomic_DNA"/>
</dbReference>
<feature type="compositionally biased region" description="Low complexity" evidence="1">
    <location>
        <begin position="8"/>
        <end position="18"/>
    </location>
</feature>
<evidence type="ECO:0000256" key="1">
    <source>
        <dbReference type="SAM" id="MobiDB-lite"/>
    </source>
</evidence>
<feature type="region of interest" description="Disordered" evidence="1">
    <location>
        <begin position="1"/>
        <end position="30"/>
    </location>
</feature>
<accession>A0A5B8UJN5</accession>
<reference evidence="2 3" key="1">
    <citation type="journal article" date="2015" name="Int. J. Syst. Evol. Microbiol.">
        <title>Flavisolibacter ginsenosidimutans sp. nov., with ginsenoside-converting activity isolated from soil used for cultivating ginseng.</title>
        <authorList>
            <person name="Zhao Y."/>
            <person name="Liu Q."/>
            <person name="Kang M.S."/>
            <person name="Jin F."/>
            <person name="Yu H."/>
            <person name="Im W.T."/>
        </authorList>
    </citation>
    <scope>NUCLEOTIDE SEQUENCE [LARGE SCALE GENOMIC DNA]</scope>
    <source>
        <strain evidence="2 3">Gsoil 636</strain>
    </source>
</reference>
<protein>
    <submittedName>
        <fullName evidence="2">Uncharacterized protein</fullName>
    </submittedName>
</protein>
<evidence type="ECO:0000313" key="2">
    <source>
        <dbReference type="EMBL" id="QEC56616.1"/>
    </source>
</evidence>
<proteinExistence type="predicted"/>
<dbReference type="Proteomes" id="UP000321204">
    <property type="component" value="Chromosome"/>
</dbReference>
<name>A0A5B8UJN5_9BACT</name>
<dbReference type="AlphaFoldDB" id="A0A5B8UJN5"/>
<dbReference type="RefSeq" id="WP_146787707.1">
    <property type="nucleotide sequence ID" value="NZ_BAABIO010000005.1"/>
</dbReference>
<sequence length="106" mass="11559">MNTEQAKNSESGQQNPGSGNNGNGNAGPVKDKLHIFINKIKFDENQGVKSSMLGGELADLVSVPRENAKITRKRDNKQFSIQDTVDIKMADHFEIIRNVVEAGYGG</sequence>
<dbReference type="OrthoDB" id="8453427at2"/>
<organism evidence="2 3">
    <name type="scientific">Flavisolibacter ginsenosidimutans</name>
    <dbReference type="NCBI Taxonomy" id="661481"/>
    <lineage>
        <taxon>Bacteria</taxon>
        <taxon>Pseudomonadati</taxon>
        <taxon>Bacteroidota</taxon>
        <taxon>Chitinophagia</taxon>
        <taxon>Chitinophagales</taxon>
        <taxon>Chitinophagaceae</taxon>
        <taxon>Flavisolibacter</taxon>
    </lineage>
</organism>
<gene>
    <name evidence="2" type="ORF">FSB75_12170</name>
</gene>
<evidence type="ECO:0000313" key="3">
    <source>
        <dbReference type="Proteomes" id="UP000321204"/>
    </source>
</evidence>
<keyword evidence="3" id="KW-1185">Reference proteome</keyword>
<dbReference type="KEGG" id="fgg:FSB75_12170"/>